<protein>
    <recommendedName>
        <fullName evidence="1">CD-NTase associated protein 4-like DNA endonuclease domain-containing protein</fullName>
    </recommendedName>
</protein>
<dbReference type="RefSeq" id="WP_089964925.1">
    <property type="nucleotide sequence ID" value="NZ_FNJM01000001.1"/>
</dbReference>
<evidence type="ECO:0000259" key="1">
    <source>
        <dbReference type="Pfam" id="PF14130"/>
    </source>
</evidence>
<organism evidence="2 3">
    <name type="scientific">Clostridium gasigenes</name>
    <dbReference type="NCBI Taxonomy" id="94869"/>
    <lineage>
        <taxon>Bacteria</taxon>
        <taxon>Bacillati</taxon>
        <taxon>Bacillota</taxon>
        <taxon>Clostridia</taxon>
        <taxon>Eubacteriales</taxon>
        <taxon>Clostridiaceae</taxon>
        <taxon>Clostridium</taxon>
    </lineage>
</organism>
<dbReference type="STRING" id="94869.SAMN04488529_101192"/>
<gene>
    <name evidence="2" type="ORF">SAMN04488529_101192</name>
</gene>
<dbReference type="InterPro" id="IPR025382">
    <property type="entry name" value="Cap4-like_endonuclease_dom"/>
</dbReference>
<dbReference type="GO" id="GO:0004518">
    <property type="term" value="F:nuclease activity"/>
    <property type="evidence" value="ECO:0007669"/>
    <property type="project" value="InterPro"/>
</dbReference>
<evidence type="ECO:0000313" key="3">
    <source>
        <dbReference type="Proteomes" id="UP000198597"/>
    </source>
</evidence>
<feature type="domain" description="CD-NTase associated protein 4-like DNA endonuclease" evidence="1">
    <location>
        <begin position="43"/>
        <end position="202"/>
    </location>
</feature>
<dbReference type="EMBL" id="FNJM01000001">
    <property type="protein sequence ID" value="SDO71306.1"/>
    <property type="molecule type" value="Genomic_DNA"/>
</dbReference>
<evidence type="ECO:0000313" key="2">
    <source>
        <dbReference type="EMBL" id="SDO71306.1"/>
    </source>
</evidence>
<keyword evidence="3" id="KW-1185">Reference proteome</keyword>
<dbReference type="Proteomes" id="UP000198597">
    <property type="component" value="Unassembled WGS sequence"/>
</dbReference>
<dbReference type="OrthoDB" id="2985464at2"/>
<sequence length="254" mass="29674">MGDNEEILPNISPKKIDIGSKIDNYKVIVDYLTKRKFMASELGGIAATRGFIYQYRALIHYCLECVESGEFIGVVSELGDDITLISEKNIKFIQVKSGKEGPYSKNLTPGILYKREKGLDSWVEKLFEQYDKFYKKTNNEDIDVEFVISYNCNLGDDMQKMITDEGKLIRDENGELVSKSKELRDKLNTVYEKIIDKKIVKIHFEESFCNKLDWYIERFSIDWLGHTDYLDRNIYSKIEKIYNVKSLNVKKVYI</sequence>
<proteinExistence type="predicted"/>
<dbReference type="AlphaFoldDB" id="A0A1H0LTJ4"/>
<accession>A0A1H0LTJ4</accession>
<dbReference type="Pfam" id="PF14130">
    <property type="entry name" value="Cap4_nuclease"/>
    <property type="match status" value="1"/>
</dbReference>
<reference evidence="2 3" key="1">
    <citation type="submission" date="2016-10" db="EMBL/GenBank/DDBJ databases">
        <authorList>
            <person name="de Groot N.N."/>
        </authorList>
    </citation>
    <scope>NUCLEOTIDE SEQUENCE [LARGE SCALE GENOMIC DNA]</scope>
    <source>
        <strain evidence="2 3">DSM 12272</strain>
    </source>
</reference>
<name>A0A1H0LTJ4_9CLOT</name>